<dbReference type="Gene3D" id="1.20.1070.10">
    <property type="entry name" value="Rhodopsin 7-helix transmembrane proteins"/>
    <property type="match status" value="1"/>
</dbReference>
<dbReference type="WBParaSite" id="BXY_1684100.1">
    <property type="protein sequence ID" value="BXY_1684100.1"/>
    <property type="gene ID" value="BXY_1684100"/>
</dbReference>
<reference evidence="2" key="2">
    <citation type="submission" date="2020-09" db="EMBL/GenBank/DDBJ databases">
        <authorList>
            <person name="Kikuchi T."/>
        </authorList>
    </citation>
    <scope>NUCLEOTIDE SEQUENCE</scope>
    <source>
        <strain evidence="2">Ka4C1</strain>
    </source>
</reference>
<dbReference type="OrthoDB" id="5842448at2759"/>
<sequence>MNSFFLALWIVDNAGACFGLFLNSFLLLAVYKTTDSKSRPYSYLFLTSALFDIFYSLMELTVQHQLLIKDGMFMVMPHGIEAQLDSWTYPWIMAPHAAFMIHSINILPALCHYRYKLITSGSTVNPLLMLRNICYATLASACLGALMGFSAYQASLRGYQHYLALVTTEWFDDDGTTPFKYVCDMRDWGTVTFFYGGSVGASIALCMAGVYTIRAWKAVSTQHSSERTRELQRQFSRSLIAQTINAGIFAIFPIALAMIAMQWRLDGKMIGTAVMSPLSWLPSANAFLTIYLIKAYRRYALRLICIKRLRITTESTGRTWKSSSGVNGNSGKHMVSKIQGDIIV</sequence>
<keyword evidence="1" id="KW-0472">Membrane</keyword>
<evidence type="ECO:0000313" key="4">
    <source>
        <dbReference type="Proteomes" id="UP000659654"/>
    </source>
</evidence>
<keyword evidence="1" id="KW-1133">Transmembrane helix</keyword>
<dbReference type="PANTHER" id="PTHR22943:SF248">
    <property type="entry name" value="SEVEN TM RECEPTOR"/>
    <property type="match status" value="1"/>
</dbReference>
<organism evidence="3 5">
    <name type="scientific">Bursaphelenchus xylophilus</name>
    <name type="common">Pinewood nematode worm</name>
    <name type="synonym">Aphelenchoides xylophilus</name>
    <dbReference type="NCBI Taxonomy" id="6326"/>
    <lineage>
        <taxon>Eukaryota</taxon>
        <taxon>Metazoa</taxon>
        <taxon>Ecdysozoa</taxon>
        <taxon>Nematoda</taxon>
        <taxon>Chromadorea</taxon>
        <taxon>Rhabditida</taxon>
        <taxon>Tylenchina</taxon>
        <taxon>Tylenchomorpha</taxon>
        <taxon>Aphelenchoidea</taxon>
        <taxon>Aphelenchoididae</taxon>
        <taxon>Bursaphelenchus</taxon>
    </lineage>
</organism>
<name>A0A1I7SUW7_BURXY</name>
<feature type="transmembrane region" description="Helical" evidence="1">
    <location>
        <begin position="6"/>
        <end position="31"/>
    </location>
</feature>
<dbReference type="Proteomes" id="UP000582659">
    <property type="component" value="Unassembled WGS sequence"/>
</dbReference>
<dbReference type="EMBL" id="CAJFDI010000005">
    <property type="protein sequence ID" value="CAD5232796.1"/>
    <property type="molecule type" value="Genomic_DNA"/>
</dbReference>
<feature type="transmembrane region" description="Helical" evidence="1">
    <location>
        <begin position="43"/>
        <end position="68"/>
    </location>
</feature>
<accession>A0A1I7SUW7</accession>
<feature type="transmembrane region" description="Helical" evidence="1">
    <location>
        <begin position="132"/>
        <end position="152"/>
    </location>
</feature>
<dbReference type="Proteomes" id="UP000095284">
    <property type="component" value="Unplaced"/>
</dbReference>
<evidence type="ECO:0000313" key="5">
    <source>
        <dbReference type="WBParaSite" id="BXY_1684100.1"/>
    </source>
</evidence>
<dbReference type="Proteomes" id="UP000659654">
    <property type="component" value="Unassembled WGS sequence"/>
</dbReference>
<keyword evidence="1" id="KW-0812">Transmembrane</keyword>
<feature type="transmembrane region" description="Helical" evidence="1">
    <location>
        <begin position="193"/>
        <end position="213"/>
    </location>
</feature>
<evidence type="ECO:0000256" key="1">
    <source>
        <dbReference type="SAM" id="Phobius"/>
    </source>
</evidence>
<proteinExistence type="predicted"/>
<protein>
    <submittedName>
        <fullName evidence="2">(pine wood nematode) hypothetical protein</fullName>
    </submittedName>
</protein>
<feature type="transmembrane region" description="Helical" evidence="1">
    <location>
        <begin position="239"/>
        <end position="263"/>
    </location>
</feature>
<gene>
    <name evidence="2" type="ORF">BXYJ_LOCUS12887</name>
</gene>
<evidence type="ECO:0000313" key="2">
    <source>
        <dbReference type="EMBL" id="CAD5232796.1"/>
    </source>
</evidence>
<evidence type="ECO:0000313" key="3">
    <source>
        <dbReference type="Proteomes" id="UP000095284"/>
    </source>
</evidence>
<dbReference type="InterPro" id="IPR019428">
    <property type="entry name" value="7TM_GPCR_serpentine_rcpt_Str"/>
</dbReference>
<feature type="transmembrane region" description="Helical" evidence="1">
    <location>
        <begin position="88"/>
        <end position="111"/>
    </location>
</feature>
<feature type="transmembrane region" description="Helical" evidence="1">
    <location>
        <begin position="269"/>
        <end position="293"/>
    </location>
</feature>
<dbReference type="AlphaFoldDB" id="A0A1I7SUW7"/>
<reference evidence="5" key="1">
    <citation type="submission" date="2016-11" db="UniProtKB">
        <authorList>
            <consortium name="WormBaseParasite"/>
        </authorList>
    </citation>
    <scope>IDENTIFICATION</scope>
</reference>
<dbReference type="PANTHER" id="PTHR22943">
    <property type="entry name" value="7-TRANSMEMBRANE DOMAIN RECEPTOR C.ELEGANS"/>
    <property type="match status" value="1"/>
</dbReference>
<dbReference type="SUPFAM" id="SSF81321">
    <property type="entry name" value="Family A G protein-coupled receptor-like"/>
    <property type="match status" value="1"/>
</dbReference>
<dbReference type="EMBL" id="CAJFCV020000005">
    <property type="protein sequence ID" value="CAG9125803.1"/>
    <property type="molecule type" value="Genomic_DNA"/>
</dbReference>
<keyword evidence="4" id="KW-1185">Reference proteome</keyword>
<dbReference type="Pfam" id="PF10326">
    <property type="entry name" value="7TM_GPCR_Str"/>
    <property type="match status" value="1"/>
</dbReference>